<sequence>MSYVILNDLHHYFSFIYRIFDENAAFFKAKAFEFERNMQAARQNLIEWNHAVNKSQSAKTENQVILCVLHG</sequence>
<dbReference type="Proteomes" id="UP000285882">
    <property type="component" value="Chromosome"/>
</dbReference>
<keyword evidence="2" id="KW-1185">Reference proteome</keyword>
<dbReference type="EMBL" id="CP025688">
    <property type="protein sequence ID" value="QAA22238.1"/>
    <property type="molecule type" value="Genomic_DNA"/>
</dbReference>
<evidence type="ECO:0000313" key="2">
    <source>
        <dbReference type="Proteomes" id="UP000285882"/>
    </source>
</evidence>
<accession>A0ABX5Q6I2</accession>
<name>A0ABX5Q6I2_9BACL</name>
<protein>
    <submittedName>
        <fullName evidence="1">Uncharacterized protein</fullName>
    </submittedName>
</protein>
<reference evidence="1 2" key="1">
    <citation type="submission" date="2018-01" db="EMBL/GenBank/DDBJ databases">
        <title>Complete genome sequencing of Sporolactobacillus terrae DLG3.</title>
        <authorList>
            <person name="Nam Y.-D."/>
            <person name="Kang J."/>
            <person name="Chung W.-H."/>
        </authorList>
    </citation>
    <scope>NUCLEOTIDE SEQUENCE [LARGE SCALE GENOMIC DNA]</scope>
    <source>
        <strain evidence="1 2">DLG3</strain>
    </source>
</reference>
<gene>
    <name evidence="1" type="ORF">C0674_06200</name>
</gene>
<evidence type="ECO:0000313" key="1">
    <source>
        <dbReference type="EMBL" id="QAA22238.1"/>
    </source>
</evidence>
<organism evidence="1 2">
    <name type="scientific">Sporolactobacillus terrae</name>
    <dbReference type="NCBI Taxonomy" id="269673"/>
    <lineage>
        <taxon>Bacteria</taxon>
        <taxon>Bacillati</taxon>
        <taxon>Bacillota</taxon>
        <taxon>Bacilli</taxon>
        <taxon>Bacillales</taxon>
        <taxon>Sporolactobacillaceae</taxon>
        <taxon>Sporolactobacillus</taxon>
    </lineage>
</organism>
<proteinExistence type="predicted"/>